<evidence type="ECO:0000313" key="1">
    <source>
        <dbReference type="EMBL" id="KAK5614302.1"/>
    </source>
</evidence>
<evidence type="ECO:0000313" key="2">
    <source>
        <dbReference type="Proteomes" id="UP001311232"/>
    </source>
</evidence>
<comment type="caution">
    <text evidence="1">The sequence shown here is derived from an EMBL/GenBank/DDBJ whole genome shotgun (WGS) entry which is preliminary data.</text>
</comment>
<protein>
    <submittedName>
        <fullName evidence="1">Uncharacterized protein</fullName>
    </submittedName>
</protein>
<gene>
    <name evidence="1" type="ORF">CRENBAI_004274</name>
</gene>
<organism evidence="1 2">
    <name type="scientific">Crenichthys baileyi</name>
    <name type="common">White River springfish</name>
    <dbReference type="NCBI Taxonomy" id="28760"/>
    <lineage>
        <taxon>Eukaryota</taxon>
        <taxon>Metazoa</taxon>
        <taxon>Chordata</taxon>
        <taxon>Craniata</taxon>
        <taxon>Vertebrata</taxon>
        <taxon>Euteleostomi</taxon>
        <taxon>Actinopterygii</taxon>
        <taxon>Neopterygii</taxon>
        <taxon>Teleostei</taxon>
        <taxon>Neoteleostei</taxon>
        <taxon>Acanthomorphata</taxon>
        <taxon>Ovalentaria</taxon>
        <taxon>Atherinomorphae</taxon>
        <taxon>Cyprinodontiformes</taxon>
        <taxon>Goodeidae</taxon>
        <taxon>Crenichthys</taxon>
    </lineage>
</organism>
<dbReference type="Proteomes" id="UP001311232">
    <property type="component" value="Unassembled WGS sequence"/>
</dbReference>
<dbReference type="AlphaFoldDB" id="A0AAV9RZ91"/>
<dbReference type="EMBL" id="JAHHUM010001166">
    <property type="protein sequence ID" value="KAK5614302.1"/>
    <property type="molecule type" value="Genomic_DNA"/>
</dbReference>
<keyword evidence="2" id="KW-1185">Reference proteome</keyword>
<accession>A0AAV9RZ91</accession>
<sequence>MNLLTFLYQTDFQLSSSSGNGLVEQKFACELLSLQICASVASSRETSGKWSRNKFFRQIYNPGDVTAAISVELRMSKCATKMDDSNTGLLVKNQTRLTDFR</sequence>
<proteinExistence type="predicted"/>
<name>A0AAV9RZ91_9TELE</name>
<reference evidence="1 2" key="1">
    <citation type="submission" date="2021-06" db="EMBL/GenBank/DDBJ databases">
        <authorList>
            <person name="Palmer J.M."/>
        </authorList>
    </citation>
    <scope>NUCLEOTIDE SEQUENCE [LARGE SCALE GENOMIC DNA]</scope>
    <source>
        <strain evidence="1 2">MEX-2019</strain>
        <tissue evidence="1">Muscle</tissue>
    </source>
</reference>